<evidence type="ECO:0000313" key="7">
    <source>
        <dbReference type="Proteomes" id="UP000837857"/>
    </source>
</evidence>
<feature type="domain" description="BPTI/Kunitz inhibitor" evidence="5">
    <location>
        <begin position="50"/>
        <end position="100"/>
    </location>
</feature>
<dbReference type="PROSITE" id="PS00280">
    <property type="entry name" value="BPTI_KUNITZ_1"/>
    <property type="match status" value="2"/>
</dbReference>
<evidence type="ECO:0000256" key="4">
    <source>
        <dbReference type="SAM" id="MobiDB-lite"/>
    </source>
</evidence>
<evidence type="ECO:0000256" key="2">
    <source>
        <dbReference type="ARBA" id="ARBA00022900"/>
    </source>
</evidence>
<proteinExistence type="predicted"/>
<feature type="region of interest" description="Disordered" evidence="4">
    <location>
        <begin position="1"/>
        <end position="21"/>
    </location>
</feature>
<dbReference type="EMBL" id="OW152822">
    <property type="protein sequence ID" value="CAH2037680.1"/>
    <property type="molecule type" value="Genomic_DNA"/>
</dbReference>
<reference evidence="6" key="1">
    <citation type="submission" date="2022-03" db="EMBL/GenBank/DDBJ databases">
        <authorList>
            <person name="Martin H S."/>
        </authorList>
    </citation>
    <scope>NUCLEOTIDE SEQUENCE</scope>
</reference>
<protein>
    <recommendedName>
        <fullName evidence="5">BPTI/Kunitz inhibitor domain-containing protein</fullName>
    </recommendedName>
</protein>
<keyword evidence="1" id="KW-0646">Protease inhibitor</keyword>
<dbReference type="Proteomes" id="UP000837857">
    <property type="component" value="Chromosome 10"/>
</dbReference>
<evidence type="ECO:0000259" key="5">
    <source>
        <dbReference type="PROSITE" id="PS50279"/>
    </source>
</evidence>
<feature type="domain" description="BPTI/Kunitz inhibitor" evidence="5">
    <location>
        <begin position="116"/>
        <end position="166"/>
    </location>
</feature>
<keyword evidence="2" id="KW-0722">Serine protease inhibitor</keyword>
<evidence type="ECO:0000256" key="1">
    <source>
        <dbReference type="ARBA" id="ARBA00022690"/>
    </source>
</evidence>
<keyword evidence="3" id="KW-1015">Disulfide bond</keyword>
<dbReference type="InterPro" id="IPR036880">
    <property type="entry name" value="Kunitz_BPTI_sf"/>
</dbReference>
<dbReference type="PANTHER" id="PTHR10083">
    <property type="entry name" value="KUNITZ-TYPE PROTEASE INHIBITOR-RELATED"/>
    <property type="match status" value="1"/>
</dbReference>
<dbReference type="InterPro" id="IPR002223">
    <property type="entry name" value="Kunitz_BPTI"/>
</dbReference>
<dbReference type="PROSITE" id="PS50279">
    <property type="entry name" value="BPTI_KUNITZ_2"/>
    <property type="match status" value="2"/>
</dbReference>
<dbReference type="Gene3D" id="4.10.410.10">
    <property type="entry name" value="Pancreatic trypsin inhibitor Kunitz domain"/>
    <property type="match status" value="2"/>
</dbReference>
<organism evidence="6 7">
    <name type="scientific">Iphiclides podalirius</name>
    <name type="common">scarce swallowtail</name>
    <dbReference type="NCBI Taxonomy" id="110791"/>
    <lineage>
        <taxon>Eukaryota</taxon>
        <taxon>Metazoa</taxon>
        <taxon>Ecdysozoa</taxon>
        <taxon>Arthropoda</taxon>
        <taxon>Hexapoda</taxon>
        <taxon>Insecta</taxon>
        <taxon>Pterygota</taxon>
        <taxon>Neoptera</taxon>
        <taxon>Endopterygota</taxon>
        <taxon>Lepidoptera</taxon>
        <taxon>Glossata</taxon>
        <taxon>Ditrysia</taxon>
        <taxon>Papilionoidea</taxon>
        <taxon>Papilionidae</taxon>
        <taxon>Papilioninae</taxon>
        <taxon>Iphiclides</taxon>
    </lineage>
</organism>
<accession>A0ABN8HSY5</accession>
<dbReference type="Pfam" id="PF00014">
    <property type="entry name" value="Kunitz_BPTI"/>
    <property type="match status" value="2"/>
</dbReference>
<keyword evidence="7" id="KW-1185">Reference proteome</keyword>
<dbReference type="SMART" id="SM00131">
    <property type="entry name" value="KU"/>
    <property type="match status" value="2"/>
</dbReference>
<gene>
    <name evidence="6" type="ORF">IPOD504_LOCUS1272</name>
</gene>
<dbReference type="PANTHER" id="PTHR10083:SF374">
    <property type="entry name" value="BPTI_KUNITZ INHIBITOR DOMAIN-CONTAINING PROTEIN"/>
    <property type="match status" value="1"/>
</dbReference>
<feature type="non-terminal residue" evidence="6">
    <location>
        <position position="171"/>
    </location>
</feature>
<dbReference type="PRINTS" id="PR00759">
    <property type="entry name" value="BASICPTASE"/>
</dbReference>
<evidence type="ECO:0000313" key="6">
    <source>
        <dbReference type="EMBL" id="CAH2037680.1"/>
    </source>
</evidence>
<dbReference type="CDD" id="cd00109">
    <property type="entry name" value="Kunitz-type"/>
    <property type="match status" value="2"/>
</dbReference>
<dbReference type="InterPro" id="IPR020901">
    <property type="entry name" value="Prtase_inh_Kunz-CS"/>
</dbReference>
<evidence type="ECO:0000256" key="3">
    <source>
        <dbReference type="ARBA" id="ARBA00023157"/>
    </source>
</evidence>
<name>A0ABN8HSY5_9NEOP</name>
<dbReference type="InterPro" id="IPR050098">
    <property type="entry name" value="TFPI/VKTCI-like"/>
</dbReference>
<sequence length="171" mass="19196">MRQGTMPKPTSGANESSPDTVVESSSSLTFTKASGRRVAFADIWNWEHWCQLQRKTGNCSESVMRYYYDTQVDQCINFTYSGCGGNENNFDSTKICERFCIGAPYTTLKDDGINFCGIQPDAGICLHLTTKYYYDVNSDNCKEFKYGGCGGNRNRFDNMRSCKRECGGSSK</sequence>
<dbReference type="SUPFAM" id="SSF57362">
    <property type="entry name" value="BPTI-like"/>
    <property type="match status" value="2"/>
</dbReference>